<organism evidence="1">
    <name type="scientific">marine sediment metagenome</name>
    <dbReference type="NCBI Taxonomy" id="412755"/>
    <lineage>
        <taxon>unclassified sequences</taxon>
        <taxon>metagenomes</taxon>
        <taxon>ecological metagenomes</taxon>
    </lineage>
</organism>
<gene>
    <name evidence="1" type="ORF">S01H1_55776</name>
</gene>
<accession>X0VPM0</accession>
<reference evidence="1" key="1">
    <citation type="journal article" date="2014" name="Front. Microbiol.">
        <title>High frequency of phylogenetically diverse reductive dehalogenase-homologous genes in deep subseafloor sedimentary metagenomes.</title>
        <authorList>
            <person name="Kawai M."/>
            <person name="Futagami T."/>
            <person name="Toyoda A."/>
            <person name="Takaki Y."/>
            <person name="Nishi S."/>
            <person name="Hori S."/>
            <person name="Arai W."/>
            <person name="Tsubouchi T."/>
            <person name="Morono Y."/>
            <person name="Uchiyama I."/>
            <person name="Ito T."/>
            <person name="Fujiyama A."/>
            <person name="Inagaki F."/>
            <person name="Takami H."/>
        </authorList>
    </citation>
    <scope>NUCLEOTIDE SEQUENCE</scope>
    <source>
        <strain evidence="1">Expedition CK06-06</strain>
    </source>
</reference>
<proteinExistence type="predicted"/>
<comment type="caution">
    <text evidence="1">The sequence shown here is derived from an EMBL/GenBank/DDBJ whole genome shotgun (WGS) entry which is preliminary data.</text>
</comment>
<evidence type="ECO:0000313" key="1">
    <source>
        <dbReference type="EMBL" id="GAG14433.1"/>
    </source>
</evidence>
<feature type="non-terminal residue" evidence="1">
    <location>
        <position position="63"/>
    </location>
</feature>
<dbReference type="EMBL" id="BARS01036269">
    <property type="protein sequence ID" value="GAG14433.1"/>
    <property type="molecule type" value="Genomic_DNA"/>
</dbReference>
<protein>
    <submittedName>
        <fullName evidence="1">Uncharacterized protein</fullName>
    </submittedName>
</protein>
<dbReference type="AlphaFoldDB" id="X0VPM0"/>
<name>X0VPM0_9ZZZZ</name>
<sequence length="63" mass="7271">MAEPWYKNPMPGYAIWDNEDVVILARKRGGDTRQATRQYTEEVIDEIATLREEGWLGYIAPEG</sequence>